<proteinExistence type="inferred from homology"/>
<dbReference type="Pfam" id="PF01425">
    <property type="entry name" value="Amidase"/>
    <property type="match status" value="1"/>
</dbReference>
<dbReference type="STRING" id="1768.B1T50_04990"/>
<organism evidence="5 6">
    <name type="scientific">Mycobacterium kansasii</name>
    <dbReference type="NCBI Taxonomy" id="1768"/>
    <lineage>
        <taxon>Bacteria</taxon>
        <taxon>Bacillati</taxon>
        <taxon>Actinomycetota</taxon>
        <taxon>Actinomycetes</taxon>
        <taxon>Mycobacteriales</taxon>
        <taxon>Mycobacteriaceae</taxon>
        <taxon>Mycobacterium</taxon>
    </lineage>
</organism>
<dbReference type="EMBL" id="MVBN01000002">
    <property type="protein sequence ID" value="OOK80794.1"/>
    <property type="molecule type" value="Genomic_DNA"/>
</dbReference>
<name>A0A1V3XNI1_MYCKA</name>
<evidence type="ECO:0000256" key="1">
    <source>
        <dbReference type="ARBA" id="ARBA00001311"/>
    </source>
</evidence>
<dbReference type="InterPro" id="IPR036928">
    <property type="entry name" value="AS_sf"/>
</dbReference>
<evidence type="ECO:0000256" key="3">
    <source>
        <dbReference type="ARBA" id="ARBA00012922"/>
    </source>
</evidence>
<dbReference type="Gene3D" id="3.90.1300.10">
    <property type="entry name" value="Amidase signature (AS) domain"/>
    <property type="match status" value="1"/>
</dbReference>
<gene>
    <name evidence="5" type="ORF">BZL29_1686</name>
</gene>
<sequence>MGIKPQRGRISTWPLPEAFNGITVNGVLARTVADAALVLDAASGNVEGDLHRPPPVTASDYVGIAPGPLKIALSTRAPFNGFRAKLHPEILAATRQVGEQLQLLGHTVVRGNPDYSVQMSWDFLARSTAGLWEWAQRLGDDVTLDPRTVSNLRTGHMLSQAILRSARRHEAAAHRRVGSIFDIVDVVLAPTTALPRRWPAPSTRWAGWPPTAPLSPRAPTRGHGICWAGRRSTCRQGSPSRACRSVFNSWDRPTAKAC</sequence>
<evidence type="ECO:0000313" key="6">
    <source>
        <dbReference type="Proteomes" id="UP000188532"/>
    </source>
</evidence>
<dbReference type="EC" id="3.5.1.4" evidence="3"/>
<dbReference type="GO" id="GO:0004040">
    <property type="term" value="F:amidase activity"/>
    <property type="evidence" value="ECO:0007669"/>
    <property type="project" value="UniProtKB-EC"/>
</dbReference>
<dbReference type="InterPro" id="IPR000120">
    <property type="entry name" value="Amidase"/>
</dbReference>
<evidence type="ECO:0000313" key="5">
    <source>
        <dbReference type="EMBL" id="OOK80794.1"/>
    </source>
</evidence>
<dbReference type="PANTHER" id="PTHR11895">
    <property type="entry name" value="TRANSAMIDASE"/>
    <property type="match status" value="1"/>
</dbReference>
<dbReference type="PANTHER" id="PTHR11895:SF7">
    <property type="entry name" value="GLUTAMYL-TRNA(GLN) AMIDOTRANSFERASE SUBUNIT A, MITOCHONDRIAL"/>
    <property type="match status" value="1"/>
</dbReference>
<dbReference type="InterPro" id="IPR023631">
    <property type="entry name" value="Amidase_dom"/>
</dbReference>
<dbReference type="SUPFAM" id="SSF75304">
    <property type="entry name" value="Amidase signature (AS) enzymes"/>
    <property type="match status" value="1"/>
</dbReference>
<comment type="catalytic activity">
    <reaction evidence="1">
        <text>a monocarboxylic acid amide + H2O = a monocarboxylate + NH4(+)</text>
        <dbReference type="Rhea" id="RHEA:12020"/>
        <dbReference type="ChEBI" id="CHEBI:15377"/>
        <dbReference type="ChEBI" id="CHEBI:28938"/>
        <dbReference type="ChEBI" id="CHEBI:35757"/>
        <dbReference type="ChEBI" id="CHEBI:83628"/>
        <dbReference type="EC" id="3.5.1.4"/>
    </reaction>
</comment>
<feature type="domain" description="Amidase" evidence="4">
    <location>
        <begin position="1"/>
        <end position="195"/>
    </location>
</feature>
<protein>
    <recommendedName>
        <fullName evidence="3">amidase</fullName>
        <ecNumber evidence="3">3.5.1.4</ecNumber>
    </recommendedName>
</protein>
<comment type="similarity">
    <text evidence="2">Belongs to the amidase family.</text>
</comment>
<accession>A0A1V3XNI1</accession>
<dbReference type="Proteomes" id="UP000188532">
    <property type="component" value="Unassembled WGS sequence"/>
</dbReference>
<evidence type="ECO:0000256" key="2">
    <source>
        <dbReference type="ARBA" id="ARBA00009199"/>
    </source>
</evidence>
<dbReference type="AlphaFoldDB" id="A0A1V3XNI1"/>
<comment type="caution">
    <text evidence="5">The sequence shown here is derived from an EMBL/GenBank/DDBJ whole genome shotgun (WGS) entry which is preliminary data.</text>
</comment>
<reference evidence="5 6" key="1">
    <citation type="submission" date="2017-02" db="EMBL/GenBank/DDBJ databases">
        <title>Complete genome sequences of Mycobacterium kansasii strains isolated from rhesus macaques.</title>
        <authorList>
            <person name="Panda A."/>
            <person name="Nagaraj S."/>
            <person name="Zhao X."/>
            <person name="Tettelin H."/>
            <person name="Detolla L.J."/>
        </authorList>
    </citation>
    <scope>NUCLEOTIDE SEQUENCE [LARGE SCALE GENOMIC DNA]</scope>
    <source>
        <strain evidence="5 6">11-3469</strain>
    </source>
</reference>
<evidence type="ECO:0000259" key="4">
    <source>
        <dbReference type="Pfam" id="PF01425"/>
    </source>
</evidence>